<dbReference type="PANTHER" id="PTHR47941">
    <property type="entry name" value="PENTATRICOPEPTIDE REPEAT-CONTAINING PROTEIN 3, MITOCHONDRIAL"/>
    <property type="match status" value="1"/>
</dbReference>
<evidence type="ECO:0000256" key="3">
    <source>
        <dbReference type="ARBA" id="ARBA00022821"/>
    </source>
</evidence>
<dbReference type="EMBL" id="JACMSC010000004">
    <property type="protein sequence ID" value="KAG6526784.1"/>
    <property type="molecule type" value="Genomic_DNA"/>
</dbReference>
<dbReference type="InterPro" id="IPR027417">
    <property type="entry name" value="P-loop_NTPase"/>
</dbReference>
<feature type="repeat" description="PPR" evidence="4">
    <location>
        <begin position="357"/>
        <end position="391"/>
    </location>
</feature>
<dbReference type="Pfam" id="PF13041">
    <property type="entry name" value="PPR_2"/>
    <property type="match status" value="2"/>
</dbReference>
<dbReference type="FunFam" id="1.25.40.10:FF:000770">
    <property type="entry name" value="pentatricopeptide repeat-containing protein At5g39980, chloroplastic"/>
    <property type="match status" value="1"/>
</dbReference>
<feature type="compositionally biased region" description="Low complexity" evidence="5">
    <location>
        <begin position="18"/>
        <end position="27"/>
    </location>
</feature>
<evidence type="ECO:0000256" key="5">
    <source>
        <dbReference type="SAM" id="MobiDB-lite"/>
    </source>
</evidence>
<feature type="region of interest" description="Disordered" evidence="5">
    <location>
        <begin position="1"/>
        <end position="70"/>
    </location>
</feature>
<keyword evidence="8" id="KW-1185">Reference proteome</keyword>
<dbReference type="AlphaFoldDB" id="A0A8J5LVM6"/>
<reference evidence="7 8" key="1">
    <citation type="submission" date="2020-08" db="EMBL/GenBank/DDBJ databases">
        <title>Plant Genome Project.</title>
        <authorList>
            <person name="Zhang R.-G."/>
        </authorList>
    </citation>
    <scope>NUCLEOTIDE SEQUENCE [LARGE SCALE GENOMIC DNA]</scope>
    <source>
        <tissue evidence="7">Rhizome</tissue>
    </source>
</reference>
<dbReference type="InterPro" id="IPR002182">
    <property type="entry name" value="NB-ARC"/>
</dbReference>
<feature type="repeat" description="PPR" evidence="4">
    <location>
        <begin position="427"/>
        <end position="461"/>
    </location>
</feature>
<dbReference type="GO" id="GO:0043531">
    <property type="term" value="F:ADP binding"/>
    <property type="evidence" value="ECO:0007669"/>
    <property type="project" value="InterPro"/>
</dbReference>
<feature type="repeat" description="PPR" evidence="4">
    <location>
        <begin position="216"/>
        <end position="250"/>
    </location>
</feature>
<feature type="repeat" description="PPR" evidence="4">
    <location>
        <begin position="181"/>
        <end position="215"/>
    </location>
</feature>
<dbReference type="PRINTS" id="PR00364">
    <property type="entry name" value="DISEASERSIST"/>
</dbReference>
<evidence type="ECO:0000313" key="8">
    <source>
        <dbReference type="Proteomes" id="UP000734854"/>
    </source>
</evidence>
<dbReference type="Pfam" id="PF01535">
    <property type="entry name" value="PPR"/>
    <property type="match status" value="3"/>
</dbReference>
<feature type="domain" description="NB-ARC" evidence="6">
    <location>
        <begin position="693"/>
        <end position="855"/>
    </location>
</feature>
<dbReference type="NCBIfam" id="TIGR00756">
    <property type="entry name" value="PPR"/>
    <property type="match status" value="7"/>
</dbReference>
<proteinExistence type="inferred from homology"/>
<dbReference type="GO" id="GO:0006952">
    <property type="term" value="P:defense response"/>
    <property type="evidence" value="ECO:0007669"/>
    <property type="project" value="UniProtKB-KW"/>
</dbReference>
<evidence type="ECO:0000256" key="1">
    <source>
        <dbReference type="ARBA" id="ARBA00007626"/>
    </source>
</evidence>
<comment type="similarity">
    <text evidence="1">Belongs to the PPR family. P subfamily.</text>
</comment>
<dbReference type="InterPro" id="IPR042197">
    <property type="entry name" value="Apaf_helical"/>
</dbReference>
<dbReference type="Gene3D" id="1.25.40.10">
    <property type="entry name" value="Tetratricopeptide repeat domain"/>
    <property type="match status" value="4"/>
</dbReference>
<dbReference type="Proteomes" id="UP000734854">
    <property type="component" value="Unassembled WGS sequence"/>
</dbReference>
<gene>
    <name evidence="7" type="ORF">ZIOFF_016785</name>
</gene>
<dbReference type="Gene3D" id="3.40.50.300">
    <property type="entry name" value="P-loop containing nucleotide triphosphate hydrolases"/>
    <property type="match status" value="1"/>
</dbReference>
<dbReference type="SUPFAM" id="SSF52540">
    <property type="entry name" value="P-loop containing nucleoside triphosphate hydrolases"/>
    <property type="match status" value="1"/>
</dbReference>
<keyword evidence="3" id="KW-0611">Plant defense</keyword>
<feature type="repeat" description="PPR" evidence="4">
    <location>
        <begin position="251"/>
        <end position="286"/>
    </location>
</feature>
<sequence length="1067" mass="120752">MAACPALFPHHHPHPLRYPRTPSTTPRLSPPPPYYSRVSSASALSTATTARDVWRNPDLHPRRRRSGRPDYIDRTVDMASLLLQLSQTTSPEELHAVMSPYLGDRSGEHRLSPRFMVSLLSREPDHRRSLALLDWMLEAADYPPSVFAFNVVLRNVARAEQFPLALGLLHEMRRLRRPSPDPVTYSTILAALARAGKLDAALSLLPLMDADSIVPDLPLFTTLMTLALRLGDHAKALALFTRLRAAGLNPDIRAFNAALHGLTLAGLLREARVLLLVDMSAAGVAPDAISFSTVLAALVRRRRFLQALSLFSEMRTRHVAPDLTACNIMLDAYGQLDMAKEADRLFWSMRRIGVEPGIVTYNTMLRVYGDAELFGEAIHLFRLMQRKDIEQNVVTYNTMIKIYGKTLEHEKAGNLVQEMQKKGIEPNAITYSTIISIWGKAGKLDRAAKLFQKLRSSGVEIDPVLYQTIIVVYERAGLVGHARRLLHDLKHPENISKETAVKILANAGRVEEAAWLFRQATDAGEVKDISVFQCMIDLFSRNRKHTNVIEVFEKMRSVGYFPDSEMIATVLNAYGKLQEFDRADAVYQEMKEEGCVFSDRVHFQMMSLLGARRDFAGLEALLERLKDDPNIDKKELHLVAASACNCFDQTDGTSSQRVAKKLSEANELGPPEPTVMLPISHQPPVGIELYVEDIVGYINGGEGNIIGIYGMGGVRKITMLKSIQQHYLPKHTIFDRVIWVMASKDWQLKRLQMDIAKSLELMALKESDKERTCGDKLFSYLKNKNCLLLLDDIWEHVDLQLLGMAHSATERGQQQPRKVMVFMTRSETVCAQMKAEKKIKVRCLDSEQAWQLFEQNSDGDVLSSDARIKFLAEELAKECAGLPLALVTVARAMSGKRSWEAWNDALHQIRDKHEWTTIALLEDSLVMYKAFKLNYDSLENDSCCGIIHKFNVINEAFAKGCFYLEALVTAFLLEKCSDPDFPFGDTNVKMHDVIRDMILLMLPLRSCHPVKETLHETESIDKIRSCQIGLCLDFKFVVSNYWYWFFRFSKQNNELWSVLITEICHDI</sequence>
<dbReference type="FunFam" id="3.40.50.300:FF:001091">
    <property type="entry name" value="Probable disease resistance protein At1g61300"/>
    <property type="match status" value="1"/>
</dbReference>
<dbReference type="InterPro" id="IPR002885">
    <property type="entry name" value="PPR_rpt"/>
</dbReference>
<evidence type="ECO:0000313" key="7">
    <source>
        <dbReference type="EMBL" id="KAG6526784.1"/>
    </source>
</evidence>
<dbReference type="Pfam" id="PF13812">
    <property type="entry name" value="PPR_3"/>
    <property type="match status" value="1"/>
</dbReference>
<evidence type="ECO:0000256" key="4">
    <source>
        <dbReference type="PROSITE-ProRule" id="PRU00708"/>
    </source>
</evidence>
<feature type="repeat" description="PPR" evidence="4">
    <location>
        <begin position="392"/>
        <end position="426"/>
    </location>
</feature>
<protein>
    <recommendedName>
        <fullName evidence="6">NB-ARC domain-containing protein</fullName>
    </recommendedName>
</protein>
<accession>A0A8J5LVM6</accession>
<feature type="repeat" description="PPR" evidence="4">
    <location>
        <begin position="528"/>
        <end position="562"/>
    </location>
</feature>
<evidence type="ECO:0000259" key="6">
    <source>
        <dbReference type="Pfam" id="PF00931"/>
    </source>
</evidence>
<dbReference type="PROSITE" id="PS51375">
    <property type="entry name" value="PPR"/>
    <property type="match status" value="10"/>
</dbReference>
<dbReference type="Pfam" id="PF00931">
    <property type="entry name" value="NB-ARC"/>
    <property type="match status" value="1"/>
</dbReference>
<evidence type="ECO:0000256" key="2">
    <source>
        <dbReference type="ARBA" id="ARBA00022737"/>
    </source>
</evidence>
<feature type="repeat" description="PPR" evidence="4">
    <location>
        <begin position="563"/>
        <end position="597"/>
    </location>
</feature>
<feature type="repeat" description="PPR" evidence="4">
    <location>
        <begin position="287"/>
        <end position="321"/>
    </location>
</feature>
<dbReference type="Gene3D" id="1.10.8.430">
    <property type="entry name" value="Helical domain of apoptotic protease-activating factors"/>
    <property type="match status" value="1"/>
</dbReference>
<name>A0A8J5LVM6_ZINOF</name>
<keyword evidence="2" id="KW-0677">Repeat</keyword>
<feature type="compositionally biased region" description="Low complexity" evidence="5">
    <location>
        <begin position="35"/>
        <end position="50"/>
    </location>
</feature>
<organism evidence="7 8">
    <name type="scientific">Zingiber officinale</name>
    <name type="common">Ginger</name>
    <name type="synonym">Amomum zingiber</name>
    <dbReference type="NCBI Taxonomy" id="94328"/>
    <lineage>
        <taxon>Eukaryota</taxon>
        <taxon>Viridiplantae</taxon>
        <taxon>Streptophyta</taxon>
        <taxon>Embryophyta</taxon>
        <taxon>Tracheophyta</taxon>
        <taxon>Spermatophyta</taxon>
        <taxon>Magnoliopsida</taxon>
        <taxon>Liliopsida</taxon>
        <taxon>Zingiberales</taxon>
        <taxon>Zingiberaceae</taxon>
        <taxon>Zingiber</taxon>
    </lineage>
</organism>
<dbReference type="InterPro" id="IPR011990">
    <property type="entry name" value="TPR-like_helical_dom_sf"/>
</dbReference>
<comment type="caution">
    <text evidence="7">The sequence shown here is derived from an EMBL/GenBank/DDBJ whole genome shotgun (WGS) entry which is preliminary data.</text>
</comment>
<feature type="repeat" description="PPR" evidence="4">
    <location>
        <begin position="322"/>
        <end position="356"/>
    </location>
</feature>